<feature type="compositionally biased region" description="Basic and acidic residues" evidence="4">
    <location>
        <begin position="1"/>
        <end position="19"/>
    </location>
</feature>
<evidence type="ECO:0000259" key="5">
    <source>
        <dbReference type="PROSITE" id="PS50893"/>
    </source>
</evidence>
<dbReference type="InterPro" id="IPR003439">
    <property type="entry name" value="ABC_transporter-like_ATP-bd"/>
</dbReference>
<keyword evidence="7" id="KW-1185">Reference proteome</keyword>
<dbReference type="FunFam" id="3.40.50.300:FF:000011">
    <property type="entry name" value="Putative ABC transporter ATP-binding component"/>
    <property type="match status" value="1"/>
</dbReference>
<dbReference type="SUPFAM" id="SSF52540">
    <property type="entry name" value="P-loop containing nucleoside triphosphate hydrolases"/>
    <property type="match status" value="2"/>
</dbReference>
<dbReference type="InterPro" id="IPR032781">
    <property type="entry name" value="ABC_tran_Xtn"/>
</dbReference>
<gene>
    <name evidence="6" type="ORF">GSBLH_T00002389001</name>
</gene>
<dbReference type="OMA" id="YLDQHTK"/>
<keyword evidence="3" id="KW-0067">ATP-binding</keyword>
<dbReference type="InterPro" id="IPR027417">
    <property type="entry name" value="P-loop_NTPase"/>
</dbReference>
<dbReference type="FunCoup" id="D8M407">
    <property type="interactions" value="350"/>
</dbReference>
<dbReference type="InParanoid" id="D8M407"/>
<dbReference type="GeneID" id="24919561"/>
<dbReference type="Pfam" id="PF00005">
    <property type="entry name" value="ABC_tran"/>
    <property type="match status" value="2"/>
</dbReference>
<feature type="region of interest" description="Disordered" evidence="4">
    <location>
        <begin position="1"/>
        <end position="29"/>
    </location>
</feature>
<dbReference type="InterPro" id="IPR050611">
    <property type="entry name" value="ABCF"/>
</dbReference>
<dbReference type="Proteomes" id="UP000008312">
    <property type="component" value="Unassembled WGS sequence"/>
</dbReference>
<dbReference type="Pfam" id="PF12848">
    <property type="entry name" value="ABC_tran_Xtn"/>
    <property type="match status" value="1"/>
</dbReference>
<dbReference type="FunFam" id="3.40.50.300:FF:000104">
    <property type="entry name" value="ATP-binding cassette sub-family F member 3"/>
    <property type="match status" value="1"/>
</dbReference>
<evidence type="ECO:0000256" key="1">
    <source>
        <dbReference type="ARBA" id="ARBA00022737"/>
    </source>
</evidence>
<dbReference type="Gene3D" id="3.40.50.300">
    <property type="entry name" value="P-loop containing nucleotide triphosphate hydrolases"/>
    <property type="match status" value="2"/>
</dbReference>
<dbReference type="InterPro" id="IPR003593">
    <property type="entry name" value="AAA+_ATPase"/>
</dbReference>
<dbReference type="CDD" id="cd03221">
    <property type="entry name" value="ABCF_EF-3"/>
    <property type="match status" value="2"/>
</dbReference>
<dbReference type="PANTHER" id="PTHR19211">
    <property type="entry name" value="ATP-BINDING TRANSPORT PROTEIN-RELATED"/>
    <property type="match status" value="1"/>
</dbReference>
<dbReference type="PROSITE" id="PS50893">
    <property type="entry name" value="ABC_TRANSPORTER_2"/>
    <property type="match status" value="2"/>
</dbReference>
<keyword evidence="2" id="KW-0547">Nucleotide-binding</keyword>
<accession>D8M407</accession>
<dbReference type="InterPro" id="IPR017871">
    <property type="entry name" value="ABC_transporter-like_CS"/>
</dbReference>
<protein>
    <recommendedName>
        <fullName evidence="5">ABC transporter domain-containing protein</fullName>
    </recommendedName>
</protein>
<proteinExistence type="predicted"/>
<name>D8M407_BLAHO</name>
<dbReference type="RefSeq" id="XP_012896844.1">
    <property type="nucleotide sequence ID" value="XM_013041390.1"/>
</dbReference>
<evidence type="ECO:0000313" key="6">
    <source>
        <dbReference type="EMBL" id="CBK22796.2"/>
    </source>
</evidence>
<dbReference type="AlphaFoldDB" id="D8M407"/>
<sequence>MEMLKARKERYERRVERRRNNSPQEEVYEAEAPKLSVNMEATGKTMDISVNDVTIGVPGKQLVIGATLKLIYGRKYGLIGRNGIGKSTLLRHISRRQITGFPAHISVMYVEQEIPESPNSVLQMVLQSNTIYQHLLAEKESIEAKSKTDSATESELQRLQTVYQEIRDRNLIHADVVARDILRGLGFSDEMINQPTHLLSGGWRMRVSLAAALFSSPDLLLLDEPTNHLDIGTVIWLEDFLENYGKTLVVVSHDRHFLNTICTDIMLIRDQQLLYFRGNYDAYEKTFEEENLNRERERASLKGQIDHLMVFINRFRVNANRAPQVQSKLKVVKKLQEEMDAIPMPSEDPMLRFQFVDPLPLQMPILQSNDVTFGYTPDRILFRKVNFGIDFDSRIGILGPNGIGKSTMVKLLLGDLIPLEGQVIRNHKLRCGVFTQHHVDQLDFDKTPYQLMKDLYPKDDEQKIRSQLARFGVTEEMAGRRIKTLSGGQKTRVSFAMITNTNPHILVFDEPTNHLDIETIEALSKALNAFKGGVVVVSHDQFFISRVCKELWTIRNQTIVRFNGEFKEYKKLVSQGKICIVCFPKIGGILLKTLLSHTHLSI</sequence>
<evidence type="ECO:0000256" key="2">
    <source>
        <dbReference type="ARBA" id="ARBA00022741"/>
    </source>
</evidence>
<dbReference type="GO" id="GO:0016887">
    <property type="term" value="F:ATP hydrolysis activity"/>
    <property type="evidence" value="ECO:0007669"/>
    <property type="project" value="InterPro"/>
</dbReference>
<feature type="domain" description="ABC transporter" evidence="5">
    <location>
        <begin position="48"/>
        <end position="295"/>
    </location>
</feature>
<organism evidence="6">
    <name type="scientific">Blastocystis hominis</name>
    <dbReference type="NCBI Taxonomy" id="12968"/>
    <lineage>
        <taxon>Eukaryota</taxon>
        <taxon>Sar</taxon>
        <taxon>Stramenopiles</taxon>
        <taxon>Bigyra</taxon>
        <taxon>Opalozoa</taxon>
        <taxon>Opalinata</taxon>
        <taxon>Blastocystidae</taxon>
        <taxon>Blastocystis</taxon>
    </lineage>
</organism>
<dbReference type="SMART" id="SM00382">
    <property type="entry name" value="AAA"/>
    <property type="match status" value="2"/>
</dbReference>
<dbReference type="GO" id="GO:0005524">
    <property type="term" value="F:ATP binding"/>
    <property type="evidence" value="ECO:0007669"/>
    <property type="project" value="UniProtKB-KW"/>
</dbReference>
<dbReference type="OrthoDB" id="2110130at2759"/>
<reference evidence="6" key="1">
    <citation type="submission" date="2010-02" db="EMBL/GenBank/DDBJ databases">
        <title>Sequencing and annotation of the Blastocystis hominis genome.</title>
        <authorList>
            <person name="Wincker P."/>
        </authorList>
    </citation>
    <scope>NUCLEOTIDE SEQUENCE</scope>
    <source>
        <strain evidence="6">Singapore isolate B</strain>
    </source>
</reference>
<dbReference type="PROSITE" id="PS00211">
    <property type="entry name" value="ABC_TRANSPORTER_1"/>
    <property type="match status" value="2"/>
</dbReference>
<dbReference type="EMBL" id="FN668651">
    <property type="protein sequence ID" value="CBK22796.2"/>
    <property type="molecule type" value="Genomic_DNA"/>
</dbReference>
<feature type="domain" description="ABC transporter" evidence="5">
    <location>
        <begin position="366"/>
        <end position="581"/>
    </location>
</feature>
<evidence type="ECO:0000313" key="7">
    <source>
        <dbReference type="Proteomes" id="UP000008312"/>
    </source>
</evidence>
<dbReference type="PANTHER" id="PTHR19211:SF14">
    <property type="entry name" value="ATP-BINDING CASSETTE SUB-FAMILY F MEMBER 1"/>
    <property type="match status" value="1"/>
</dbReference>
<evidence type="ECO:0000256" key="3">
    <source>
        <dbReference type="ARBA" id="ARBA00022840"/>
    </source>
</evidence>
<keyword evidence="1" id="KW-0677">Repeat</keyword>
<evidence type="ECO:0000256" key="4">
    <source>
        <dbReference type="SAM" id="MobiDB-lite"/>
    </source>
</evidence>